<feature type="compositionally biased region" description="Acidic residues" evidence="1">
    <location>
        <begin position="132"/>
        <end position="141"/>
    </location>
</feature>
<evidence type="ECO:0000313" key="3">
    <source>
        <dbReference type="Proteomes" id="UP000037923"/>
    </source>
</evidence>
<dbReference type="Proteomes" id="UP000037923">
    <property type="component" value="Unassembled WGS sequence"/>
</dbReference>
<name>A0A0M9G478_LEPPY</name>
<accession>A0A0M9G478</accession>
<evidence type="ECO:0000256" key="1">
    <source>
        <dbReference type="SAM" id="MobiDB-lite"/>
    </source>
</evidence>
<dbReference type="VEuPathDB" id="TriTrypDB:LpyrH10_05_1080"/>
<dbReference type="RefSeq" id="XP_015660539.1">
    <property type="nucleotide sequence ID" value="XM_015800532.1"/>
</dbReference>
<reference evidence="2 3" key="1">
    <citation type="submission" date="2015-07" db="EMBL/GenBank/DDBJ databases">
        <title>High-quality genome of monoxenous trypanosomatid Leptomonas pyrrhocoris.</title>
        <authorList>
            <person name="Flegontov P."/>
            <person name="Butenko A."/>
            <person name="Firsov S."/>
            <person name="Vlcek C."/>
            <person name="Logacheva M.D."/>
            <person name="Field M."/>
            <person name="Filatov D."/>
            <person name="Flegontova O."/>
            <person name="Gerasimov E."/>
            <person name="Jackson A.P."/>
            <person name="Kelly S."/>
            <person name="Opperdoes F."/>
            <person name="O'Reilly A."/>
            <person name="Votypka J."/>
            <person name="Yurchenko V."/>
            <person name="Lukes J."/>
        </authorList>
    </citation>
    <scope>NUCLEOTIDE SEQUENCE [LARGE SCALE GENOMIC DNA]</scope>
    <source>
        <strain evidence="2">H10</strain>
    </source>
</reference>
<organism evidence="2 3">
    <name type="scientific">Leptomonas pyrrhocoris</name>
    <name type="common">Firebug parasite</name>
    <dbReference type="NCBI Taxonomy" id="157538"/>
    <lineage>
        <taxon>Eukaryota</taxon>
        <taxon>Discoba</taxon>
        <taxon>Euglenozoa</taxon>
        <taxon>Kinetoplastea</taxon>
        <taxon>Metakinetoplastina</taxon>
        <taxon>Trypanosomatida</taxon>
        <taxon>Trypanosomatidae</taxon>
        <taxon>Leishmaniinae</taxon>
        <taxon>Leptomonas</taxon>
    </lineage>
</organism>
<feature type="region of interest" description="Disordered" evidence="1">
    <location>
        <begin position="132"/>
        <end position="156"/>
    </location>
</feature>
<evidence type="ECO:0000313" key="2">
    <source>
        <dbReference type="EMBL" id="KPA82100.1"/>
    </source>
</evidence>
<dbReference type="GeneID" id="26903539"/>
<comment type="caution">
    <text evidence="2">The sequence shown here is derived from an EMBL/GenBank/DDBJ whole genome shotgun (WGS) entry which is preliminary data.</text>
</comment>
<sequence length="242" mass="26512">MEGSVFRRPYDLSDEATTFGYSEGEAFTEAPPATASSASARHNAASAAAARPRQTVHAGPPKRDLMPMKRVVKMTTTLQSEQDAMEAQAQSEASAKAERLRQERNAKWEAVKASMKSRPTPLRTVRAYDSDWSDSADEADEAGVGTDAQSIRSAKSTRSTTATAAAARRGAALDALVPTLAEERAVRAGPLYAVESVPQRVCHFIYNWWMYFVYAVSASMMPGLDSRKAEDPGEYYNRKRYS</sequence>
<feature type="region of interest" description="Disordered" evidence="1">
    <location>
        <begin position="21"/>
        <end position="64"/>
    </location>
</feature>
<dbReference type="EMBL" id="LGTL01000005">
    <property type="protein sequence ID" value="KPA82100.1"/>
    <property type="molecule type" value="Genomic_DNA"/>
</dbReference>
<feature type="compositionally biased region" description="Low complexity" evidence="1">
    <location>
        <begin position="25"/>
        <end position="50"/>
    </location>
</feature>
<gene>
    <name evidence="2" type="ORF">ABB37_03248</name>
</gene>
<proteinExistence type="predicted"/>
<dbReference type="OrthoDB" id="273378at2759"/>
<protein>
    <submittedName>
        <fullName evidence="2">Uncharacterized protein</fullName>
    </submittedName>
</protein>
<keyword evidence="3" id="KW-1185">Reference proteome</keyword>
<dbReference type="AlphaFoldDB" id="A0A0M9G478"/>
<dbReference type="OMA" id="RYDDEAN"/>